<comment type="caution">
    <text evidence="1">The sequence shown here is derived from an EMBL/GenBank/DDBJ whole genome shotgun (WGS) entry which is preliminary data.</text>
</comment>
<keyword evidence="2" id="KW-1185">Reference proteome</keyword>
<gene>
    <name evidence="1" type="ORF">TNIN_291791</name>
</gene>
<accession>A0A8X6XZW7</accession>
<protein>
    <submittedName>
        <fullName evidence="1">Uncharacterized protein</fullName>
    </submittedName>
</protein>
<dbReference type="EMBL" id="BMAV01013755">
    <property type="protein sequence ID" value="GFY61648.1"/>
    <property type="molecule type" value="Genomic_DNA"/>
</dbReference>
<evidence type="ECO:0000313" key="1">
    <source>
        <dbReference type="EMBL" id="GFY61648.1"/>
    </source>
</evidence>
<evidence type="ECO:0000313" key="2">
    <source>
        <dbReference type="Proteomes" id="UP000886998"/>
    </source>
</evidence>
<reference evidence="1" key="1">
    <citation type="submission" date="2020-08" db="EMBL/GenBank/DDBJ databases">
        <title>Multicomponent nature underlies the extraordinary mechanical properties of spider dragline silk.</title>
        <authorList>
            <person name="Kono N."/>
            <person name="Nakamura H."/>
            <person name="Mori M."/>
            <person name="Yoshida Y."/>
            <person name="Ohtoshi R."/>
            <person name="Malay A.D."/>
            <person name="Moran D.A.P."/>
            <person name="Tomita M."/>
            <person name="Numata K."/>
            <person name="Arakawa K."/>
        </authorList>
    </citation>
    <scope>NUCLEOTIDE SEQUENCE</scope>
</reference>
<proteinExistence type="predicted"/>
<dbReference type="Proteomes" id="UP000886998">
    <property type="component" value="Unassembled WGS sequence"/>
</dbReference>
<dbReference type="AlphaFoldDB" id="A0A8X6XZW7"/>
<organism evidence="1 2">
    <name type="scientific">Trichonephila inaurata madagascariensis</name>
    <dbReference type="NCBI Taxonomy" id="2747483"/>
    <lineage>
        <taxon>Eukaryota</taxon>
        <taxon>Metazoa</taxon>
        <taxon>Ecdysozoa</taxon>
        <taxon>Arthropoda</taxon>
        <taxon>Chelicerata</taxon>
        <taxon>Arachnida</taxon>
        <taxon>Araneae</taxon>
        <taxon>Araneomorphae</taxon>
        <taxon>Entelegynae</taxon>
        <taxon>Araneoidea</taxon>
        <taxon>Nephilidae</taxon>
        <taxon>Trichonephila</taxon>
        <taxon>Trichonephila inaurata</taxon>
    </lineage>
</organism>
<name>A0A8X6XZW7_9ARAC</name>
<sequence length="105" mass="11980">MRTKEVENLILLSSVRETDVYRKVEEKPEVSTFYNSITAGVDTADEEYSTFSEDQVDTMNFLDRFTVHFRPFGAASLGLFPKDNNILPRLGSLRQVLSPSSGDWR</sequence>